<dbReference type="Proteomes" id="UP001163687">
    <property type="component" value="Chromosome"/>
</dbReference>
<evidence type="ECO:0000313" key="3">
    <source>
        <dbReference type="Proteomes" id="UP001163687"/>
    </source>
</evidence>
<feature type="region of interest" description="Disordered" evidence="1">
    <location>
        <begin position="71"/>
        <end position="96"/>
    </location>
</feature>
<accession>A0AA35CLP0</accession>
<keyword evidence="3" id="KW-1185">Reference proteome</keyword>
<name>A0AA35CLP0_9FIRM</name>
<dbReference type="EMBL" id="AP025628">
    <property type="protein sequence ID" value="BDG61620.1"/>
    <property type="molecule type" value="Genomic_DNA"/>
</dbReference>
<dbReference type="KEGG" id="cmic:caldi_27100"/>
<sequence length="96" mass="10984">MFVCSGCEQQYEDQELKYTLLHHSRASHPAREMFLRRFHSARCLESFLHRLERHADRYILTDLTGPEPVTLGPALPGDLREQLFGHPAGTGGPRAR</sequence>
<dbReference type="RefSeq" id="WP_264842255.1">
    <property type="nucleotide sequence ID" value="NZ_AP025628.1"/>
</dbReference>
<organism evidence="2 3">
    <name type="scientific">Caldinitratiruptor microaerophilus</name>
    <dbReference type="NCBI Taxonomy" id="671077"/>
    <lineage>
        <taxon>Bacteria</taxon>
        <taxon>Bacillati</taxon>
        <taxon>Bacillota</taxon>
        <taxon>Clostridia</taxon>
        <taxon>Eubacteriales</taxon>
        <taxon>Symbiobacteriaceae</taxon>
        <taxon>Caldinitratiruptor</taxon>
    </lineage>
</organism>
<evidence type="ECO:0000313" key="2">
    <source>
        <dbReference type="EMBL" id="BDG61620.1"/>
    </source>
</evidence>
<proteinExistence type="predicted"/>
<reference evidence="2" key="1">
    <citation type="submission" date="2022-03" db="EMBL/GenBank/DDBJ databases">
        <title>Complete genome sequence of Caldinitratiruptor microaerophilus.</title>
        <authorList>
            <person name="Mukaiyama R."/>
            <person name="Nishiyama T."/>
            <person name="Ueda K."/>
        </authorList>
    </citation>
    <scope>NUCLEOTIDE SEQUENCE</scope>
    <source>
        <strain evidence="2">JCM 16183</strain>
    </source>
</reference>
<evidence type="ECO:0000256" key="1">
    <source>
        <dbReference type="SAM" id="MobiDB-lite"/>
    </source>
</evidence>
<protein>
    <submittedName>
        <fullName evidence="2">Uncharacterized protein</fullName>
    </submittedName>
</protein>
<dbReference type="AlphaFoldDB" id="A0AA35CLP0"/>
<gene>
    <name evidence="2" type="ORF">caldi_27100</name>
</gene>